<dbReference type="InterPro" id="IPR058007">
    <property type="entry name" value="Gp5.9"/>
</dbReference>
<proteinExistence type="predicted"/>
<sequence length="199" mass="23139">MSTPLKFEFDFDEVFEGIKQGVIRELEEMNFDAAKDNAINQIKSEIKSKIELTYSDERELKDEIKNEIKERVYDSIIKEVGDKYADKFNDYVENQLSKNPERLSSLQNIIKSEVSENLYEDLYSSIRNEVIGQVKDATTQLCNLIGNNSVKVKDSNKTISKEEYEDLLDRDRKLSALEAGGVDNWEWYGESLAQYYNEE</sequence>
<accession>A0A8S5QSK4</accession>
<dbReference type="EMBL" id="BK015714">
    <property type="protein sequence ID" value="DAE21636.1"/>
    <property type="molecule type" value="Genomic_DNA"/>
</dbReference>
<name>A0A8S5QSK4_9CAUD</name>
<evidence type="ECO:0000313" key="1">
    <source>
        <dbReference type="EMBL" id="DAE21636.1"/>
    </source>
</evidence>
<reference evidence="1" key="1">
    <citation type="journal article" date="2021" name="Proc. Natl. Acad. Sci. U.S.A.">
        <title>A Catalog of Tens of Thousands of Viruses from Human Metagenomes Reveals Hidden Associations with Chronic Diseases.</title>
        <authorList>
            <person name="Tisza M.J."/>
            <person name="Buck C.B."/>
        </authorList>
    </citation>
    <scope>NUCLEOTIDE SEQUENCE</scope>
    <source>
        <strain evidence="1">Ct4be24</strain>
    </source>
</reference>
<dbReference type="Pfam" id="PF25708">
    <property type="entry name" value="Phage_T7_Gp5_9"/>
    <property type="match status" value="1"/>
</dbReference>
<protein>
    <submittedName>
        <fullName evidence="1">Uncharacterized protein</fullName>
    </submittedName>
</protein>
<organism evidence="1">
    <name type="scientific">Siphoviridae sp. ct4be24</name>
    <dbReference type="NCBI Taxonomy" id="2826289"/>
    <lineage>
        <taxon>Viruses</taxon>
        <taxon>Duplodnaviria</taxon>
        <taxon>Heunggongvirae</taxon>
        <taxon>Uroviricota</taxon>
        <taxon>Caudoviricetes</taxon>
    </lineage>
</organism>